<dbReference type="InterPro" id="IPR056096">
    <property type="entry name" value="DUF7679"/>
</dbReference>
<dbReference type="Proteomes" id="UP001529343">
    <property type="component" value="Unassembled WGS sequence"/>
</dbReference>
<dbReference type="RefSeq" id="WP_289586690.1">
    <property type="nucleotide sequence ID" value="NZ_JAUDDW010000060.1"/>
</dbReference>
<proteinExistence type="predicted"/>
<dbReference type="Pfam" id="PF24727">
    <property type="entry name" value="DUF7679"/>
    <property type="match status" value="1"/>
</dbReference>
<gene>
    <name evidence="1" type="ORF">QUW44_09500</name>
</gene>
<reference evidence="1 2" key="2">
    <citation type="submission" date="2023-06" db="EMBL/GenBank/DDBJ databases">
        <authorList>
            <person name="Zeman M."/>
            <person name="Kubasova T."/>
            <person name="Jahodarova E."/>
            <person name="Nykrynova M."/>
            <person name="Rychlik I."/>
        </authorList>
    </citation>
    <scope>NUCLEOTIDE SEQUENCE [LARGE SCALE GENOMIC DNA]</scope>
    <source>
        <strain evidence="1 2">161_Gplus</strain>
    </source>
</reference>
<evidence type="ECO:0000313" key="2">
    <source>
        <dbReference type="Proteomes" id="UP001529343"/>
    </source>
</evidence>
<reference evidence="2" key="1">
    <citation type="submission" date="2023-06" db="EMBL/GenBank/DDBJ databases">
        <title>Identification and characterization of horizontal gene transfer across gut microbiota members of farm animals based on homology search.</title>
        <authorList>
            <person name="Zeman M."/>
            <person name="Kubasova T."/>
            <person name="Jahodarova E."/>
            <person name="Nykrynova M."/>
            <person name="Rychlik I."/>
        </authorList>
    </citation>
    <scope>NUCLEOTIDE SEQUENCE [LARGE SCALE GENOMIC DNA]</scope>
    <source>
        <strain evidence="2">161_Gplus</strain>
    </source>
</reference>
<evidence type="ECO:0000313" key="1">
    <source>
        <dbReference type="EMBL" id="MDM8267346.1"/>
    </source>
</evidence>
<sequence length="162" mass="18496">MAHVFKVHVMLSWDEQRDYLVANDVEPGLEHRLATRENWQEVMRGALINVPVAPYLPSGEPLPPMATAKVIDVEALPADKMPKDLQRTRSQFIMADIWQHQSSTANYNFLHHDYDPASQKQIRADIDHWCDGVDTAAVSAETQARILTQKKKLKKELAKRVD</sequence>
<name>A0ABT7V065_9LACO</name>
<dbReference type="EMBL" id="JAUDDW010000060">
    <property type="protein sequence ID" value="MDM8267346.1"/>
    <property type="molecule type" value="Genomic_DNA"/>
</dbReference>
<keyword evidence="2" id="KW-1185">Reference proteome</keyword>
<protein>
    <submittedName>
        <fullName evidence="1">Uncharacterized protein</fullName>
    </submittedName>
</protein>
<organism evidence="1 2">
    <name type="scientific">Limosilactobacillus pontis</name>
    <dbReference type="NCBI Taxonomy" id="35787"/>
    <lineage>
        <taxon>Bacteria</taxon>
        <taxon>Bacillati</taxon>
        <taxon>Bacillota</taxon>
        <taxon>Bacilli</taxon>
        <taxon>Lactobacillales</taxon>
        <taxon>Lactobacillaceae</taxon>
        <taxon>Limosilactobacillus</taxon>
    </lineage>
</organism>
<accession>A0ABT7V065</accession>
<comment type="caution">
    <text evidence="1">The sequence shown here is derived from an EMBL/GenBank/DDBJ whole genome shotgun (WGS) entry which is preliminary data.</text>
</comment>